<evidence type="ECO:0000256" key="4">
    <source>
        <dbReference type="ARBA" id="ARBA00022692"/>
    </source>
</evidence>
<dbReference type="Pfam" id="PF04039">
    <property type="entry name" value="MnhB"/>
    <property type="match status" value="1"/>
</dbReference>
<feature type="transmembrane region" description="Helical" evidence="7">
    <location>
        <begin position="12"/>
        <end position="29"/>
    </location>
</feature>
<name>A0ABV2MW57_9HYPH</name>
<dbReference type="InterPro" id="IPR050622">
    <property type="entry name" value="CPA3_antiporter_subunitB"/>
</dbReference>
<comment type="caution">
    <text evidence="9">The sequence shown here is derived from an EMBL/GenBank/DDBJ whole genome shotgun (WGS) entry which is preliminary data.</text>
</comment>
<keyword evidence="4 7" id="KW-0812">Transmembrane</keyword>
<evidence type="ECO:0000313" key="10">
    <source>
        <dbReference type="Proteomes" id="UP001549076"/>
    </source>
</evidence>
<evidence type="ECO:0000256" key="5">
    <source>
        <dbReference type="ARBA" id="ARBA00022989"/>
    </source>
</evidence>
<evidence type="ECO:0000256" key="7">
    <source>
        <dbReference type="SAM" id="Phobius"/>
    </source>
</evidence>
<dbReference type="EMBL" id="JBEPML010000003">
    <property type="protein sequence ID" value="MET3791041.1"/>
    <property type="molecule type" value="Genomic_DNA"/>
</dbReference>
<evidence type="ECO:0000313" key="9">
    <source>
        <dbReference type="EMBL" id="MET3791041.1"/>
    </source>
</evidence>
<organism evidence="9 10">
    <name type="scientific">Aquamicrobium terrae</name>
    <dbReference type="NCBI Taxonomy" id="1324945"/>
    <lineage>
        <taxon>Bacteria</taxon>
        <taxon>Pseudomonadati</taxon>
        <taxon>Pseudomonadota</taxon>
        <taxon>Alphaproteobacteria</taxon>
        <taxon>Hyphomicrobiales</taxon>
        <taxon>Phyllobacteriaceae</taxon>
        <taxon>Aquamicrobium</taxon>
    </lineage>
</organism>
<evidence type="ECO:0000256" key="6">
    <source>
        <dbReference type="ARBA" id="ARBA00023136"/>
    </source>
</evidence>
<reference evidence="9 10" key="1">
    <citation type="submission" date="2024-06" db="EMBL/GenBank/DDBJ databases">
        <title>Genomic Encyclopedia of Type Strains, Phase IV (KMG-IV): sequencing the most valuable type-strain genomes for metagenomic binning, comparative biology and taxonomic classification.</title>
        <authorList>
            <person name="Goeker M."/>
        </authorList>
    </citation>
    <scope>NUCLEOTIDE SEQUENCE [LARGE SCALE GENOMIC DNA]</scope>
    <source>
        <strain evidence="9 10">DSM 27865</strain>
    </source>
</reference>
<comment type="similarity">
    <text evidence="2">Belongs to the CPA3 antiporters (TC 2.A.63) subunit B family.</text>
</comment>
<evidence type="ECO:0000259" key="8">
    <source>
        <dbReference type="Pfam" id="PF04039"/>
    </source>
</evidence>
<keyword evidence="5 7" id="KW-1133">Transmembrane helix</keyword>
<dbReference type="PANTHER" id="PTHR33932:SF4">
    <property type="entry name" value="NA(+)_H(+) ANTIPORTER SUBUNIT B"/>
    <property type="match status" value="1"/>
</dbReference>
<evidence type="ECO:0000256" key="1">
    <source>
        <dbReference type="ARBA" id="ARBA00004651"/>
    </source>
</evidence>
<keyword evidence="3" id="KW-1003">Cell membrane</keyword>
<protein>
    <submittedName>
        <fullName evidence="9">Multicomponent Na+:H+ antiporter subunit B</fullName>
    </submittedName>
</protein>
<dbReference type="RefSeq" id="WP_354193303.1">
    <property type="nucleotide sequence ID" value="NZ_JBEPML010000003.1"/>
</dbReference>
<accession>A0ABV2MW57</accession>
<feature type="transmembrane region" description="Helical" evidence="7">
    <location>
        <begin position="35"/>
        <end position="52"/>
    </location>
</feature>
<keyword evidence="6 7" id="KW-0472">Membrane</keyword>
<feature type="transmembrane region" description="Helical" evidence="7">
    <location>
        <begin position="107"/>
        <end position="129"/>
    </location>
</feature>
<feature type="domain" description="Na+/H+ antiporter MnhB subunit-related protein" evidence="8">
    <location>
        <begin position="5"/>
        <end position="123"/>
    </location>
</feature>
<sequence length="132" mass="14103">MNSIILQTTSRLILPAALIFSIYVLLRGHNEPGGGFIGGLIAAAGIAVHAIPRGRTSLVSMLRVWPKTLIGAGILLAVLSGLPSLLLAEPFLTHQWPFPSLPVGTTLVFDLGVYLVVIGSVLTFLSYYLEEH</sequence>
<feature type="transmembrane region" description="Helical" evidence="7">
    <location>
        <begin position="64"/>
        <end position="87"/>
    </location>
</feature>
<keyword evidence="10" id="KW-1185">Reference proteome</keyword>
<dbReference type="InterPro" id="IPR007182">
    <property type="entry name" value="MnhB"/>
</dbReference>
<comment type="subcellular location">
    <subcellularLocation>
        <location evidence="1">Cell membrane</location>
        <topology evidence="1">Multi-pass membrane protein</topology>
    </subcellularLocation>
</comment>
<evidence type="ECO:0000256" key="2">
    <source>
        <dbReference type="ARBA" id="ARBA00009425"/>
    </source>
</evidence>
<dbReference type="Proteomes" id="UP001549076">
    <property type="component" value="Unassembled WGS sequence"/>
</dbReference>
<gene>
    <name evidence="9" type="ORF">ABID37_001244</name>
</gene>
<dbReference type="PANTHER" id="PTHR33932">
    <property type="entry name" value="NA(+)/H(+) ANTIPORTER SUBUNIT B"/>
    <property type="match status" value="1"/>
</dbReference>
<evidence type="ECO:0000256" key="3">
    <source>
        <dbReference type="ARBA" id="ARBA00022475"/>
    </source>
</evidence>
<proteinExistence type="inferred from homology"/>